<dbReference type="Pfam" id="PF19289">
    <property type="entry name" value="PmbA_TldD_3rd"/>
    <property type="match status" value="1"/>
</dbReference>
<dbReference type="InterPro" id="IPR051463">
    <property type="entry name" value="Peptidase_U62_metallo"/>
</dbReference>
<dbReference type="PROSITE" id="PS51318">
    <property type="entry name" value="TAT"/>
    <property type="match status" value="1"/>
</dbReference>
<dbReference type="PANTHER" id="PTHR30624">
    <property type="entry name" value="UNCHARACTERIZED PROTEIN TLDD AND PMBA"/>
    <property type="match status" value="1"/>
</dbReference>
<dbReference type="Proteomes" id="UP001193389">
    <property type="component" value="Chromosome"/>
</dbReference>
<dbReference type="InterPro" id="IPR036059">
    <property type="entry name" value="TldD/PmbA_sf"/>
</dbReference>
<evidence type="ECO:0000259" key="5">
    <source>
        <dbReference type="Pfam" id="PF01523"/>
    </source>
</evidence>
<comment type="similarity">
    <text evidence="1">Belongs to the peptidase U62 family.</text>
</comment>
<feature type="domain" description="Metalloprotease TldD/E N-terminal" evidence="5">
    <location>
        <begin position="67"/>
        <end position="130"/>
    </location>
</feature>
<dbReference type="InterPro" id="IPR025502">
    <property type="entry name" value="TldD"/>
</dbReference>
<keyword evidence="3" id="KW-0378">Hydrolase</keyword>
<evidence type="ECO:0000256" key="3">
    <source>
        <dbReference type="ARBA" id="ARBA00022801"/>
    </source>
</evidence>
<sequence length="514" mass="55195">MKPLSRRKFIQNTALAGGAMLFLPELEASMLLDKNSSGNYFLKEFGIDQNLCQKLLAKALSKGGDFADLYFEYSVMNYLGLEDGKVNRSYGDISLGVGIRTVKGDQIGYGFTQELTEASMISAAATAATICDLKAAPVRISFNPIKAGNYYPVTVNYSGIPANSKLSVLQELNHKCFSLSPEVVKVNAGFLSSAKRILIVTSDGVMAEDLIPHGYVYASVAAERNGKREQSFYNLGGHRDFSFYTEDVVNKVATKAVNDALVQFDAIQPPAGEIPVVLGPGVTGILLHEAIGHGMEADFNRKKVSTFSSMIGKKVAEPFVTIIDDGTNMNLAGSLNIDDEGTPGQKTVLVENGILTSYLHDKISAKHYGVEPTGNGRRQDFQNYPIPRMRNTYMLGGAASPEDVIKQAGNGIYVEDVSNGQVKIGEGDFAFYVSKGRMIENGKLAAPIKDVNIMGNGPKMLSNIIMLANNLEMDYGGAGQCGKNNQGVPVSFGLPTCLVKSLTVGGTRQKGGQS</sequence>
<dbReference type="Pfam" id="PF19290">
    <property type="entry name" value="PmbA_TldD_2nd"/>
    <property type="match status" value="1"/>
</dbReference>
<dbReference type="EMBL" id="AP018694">
    <property type="protein sequence ID" value="BBE20622.1"/>
    <property type="molecule type" value="Genomic_DNA"/>
</dbReference>
<dbReference type="RefSeq" id="WP_318348749.1">
    <property type="nucleotide sequence ID" value="NZ_AP018694.1"/>
</dbReference>
<evidence type="ECO:0000256" key="1">
    <source>
        <dbReference type="ARBA" id="ARBA00005836"/>
    </source>
</evidence>
<dbReference type="Pfam" id="PF01523">
    <property type="entry name" value="PmbA_TldD_1st"/>
    <property type="match status" value="1"/>
</dbReference>
<dbReference type="KEGG" id="anf:AQPE_4816"/>
<evidence type="ECO:0000256" key="2">
    <source>
        <dbReference type="ARBA" id="ARBA00022670"/>
    </source>
</evidence>
<feature type="domain" description="Metalloprotease TldD/E C-terminal" evidence="6">
    <location>
        <begin position="272"/>
        <end position="506"/>
    </location>
</feature>
<dbReference type="NCBIfam" id="TIGR01409">
    <property type="entry name" value="TAT_signal_seq"/>
    <property type="match status" value="1"/>
</dbReference>
<keyword evidence="9" id="KW-1185">Reference proteome</keyword>
<dbReference type="PIRSF" id="PIRSF004919">
    <property type="entry name" value="TldD"/>
    <property type="match status" value="1"/>
</dbReference>
<accession>A0A5K7SG67</accession>
<keyword evidence="2" id="KW-0645">Protease</keyword>
<dbReference type="InterPro" id="IPR045569">
    <property type="entry name" value="Metalloprtase-TldD/E_C"/>
</dbReference>
<evidence type="ECO:0000313" key="8">
    <source>
        <dbReference type="EMBL" id="BBE20622.1"/>
    </source>
</evidence>
<proteinExistence type="inferred from homology"/>
<dbReference type="Gene3D" id="3.30.2290.10">
    <property type="entry name" value="PmbA/TldD superfamily"/>
    <property type="match status" value="1"/>
</dbReference>
<dbReference type="InterPro" id="IPR002510">
    <property type="entry name" value="Metalloprtase-TldD/E_N"/>
</dbReference>
<dbReference type="GO" id="GO:0006508">
    <property type="term" value="P:proteolysis"/>
    <property type="evidence" value="ECO:0007669"/>
    <property type="project" value="UniProtKB-KW"/>
</dbReference>
<dbReference type="GO" id="GO:0008237">
    <property type="term" value="F:metallopeptidase activity"/>
    <property type="evidence" value="ECO:0007669"/>
    <property type="project" value="UniProtKB-KW"/>
</dbReference>
<reference evidence="8" key="1">
    <citation type="journal article" date="2020" name="Int. J. Syst. Evol. Microbiol.">
        <title>Aquipluma nitroreducens gen. nov. sp. nov., a novel facultatively anaerobic bacterium isolated from a freshwater lake.</title>
        <authorList>
            <person name="Watanabe M."/>
            <person name="Kojima H."/>
            <person name="Fukui M."/>
        </authorList>
    </citation>
    <scope>NUCLEOTIDE SEQUENCE</scope>
    <source>
        <strain evidence="8">MeG22</strain>
    </source>
</reference>
<dbReference type="InterPro" id="IPR045570">
    <property type="entry name" value="Metalloprtase-TldD/E_cen_dom"/>
</dbReference>
<dbReference type="GO" id="GO:0005829">
    <property type="term" value="C:cytosol"/>
    <property type="evidence" value="ECO:0007669"/>
    <property type="project" value="TreeGrafter"/>
</dbReference>
<dbReference type="InterPro" id="IPR019546">
    <property type="entry name" value="TAT_signal_bac_arc"/>
</dbReference>
<feature type="domain" description="Metalloprotease TldD/E central" evidence="7">
    <location>
        <begin position="160"/>
        <end position="258"/>
    </location>
</feature>
<dbReference type="InterPro" id="IPR006311">
    <property type="entry name" value="TAT_signal"/>
</dbReference>
<protein>
    <submittedName>
        <fullName evidence="8">TldD protein, part of TldE/TldD proteolytic complex</fullName>
    </submittedName>
</protein>
<dbReference type="PANTHER" id="PTHR30624:SF4">
    <property type="entry name" value="METALLOPROTEASE TLDD"/>
    <property type="match status" value="1"/>
</dbReference>
<evidence type="ECO:0000259" key="6">
    <source>
        <dbReference type="Pfam" id="PF19289"/>
    </source>
</evidence>
<evidence type="ECO:0000259" key="7">
    <source>
        <dbReference type="Pfam" id="PF19290"/>
    </source>
</evidence>
<name>A0A5K7SG67_9BACT</name>
<organism evidence="8 9">
    <name type="scientific">Aquipluma nitroreducens</name>
    <dbReference type="NCBI Taxonomy" id="2010828"/>
    <lineage>
        <taxon>Bacteria</taxon>
        <taxon>Pseudomonadati</taxon>
        <taxon>Bacteroidota</taxon>
        <taxon>Bacteroidia</taxon>
        <taxon>Marinilabiliales</taxon>
        <taxon>Prolixibacteraceae</taxon>
        <taxon>Aquipluma</taxon>
    </lineage>
</organism>
<evidence type="ECO:0000313" key="9">
    <source>
        <dbReference type="Proteomes" id="UP001193389"/>
    </source>
</evidence>
<dbReference type="AlphaFoldDB" id="A0A5K7SG67"/>
<dbReference type="SUPFAM" id="SSF111283">
    <property type="entry name" value="Putative modulator of DNA gyrase, PmbA/TldD"/>
    <property type="match status" value="1"/>
</dbReference>
<dbReference type="InterPro" id="IPR035068">
    <property type="entry name" value="TldD/PmbA_N"/>
</dbReference>
<evidence type="ECO:0000256" key="4">
    <source>
        <dbReference type="ARBA" id="ARBA00023049"/>
    </source>
</evidence>
<keyword evidence="4" id="KW-0482">Metalloprotease</keyword>
<gene>
    <name evidence="8" type="ORF">AQPE_4816</name>
</gene>